<accession>A0A1Y2B1J5</accession>
<dbReference type="SUPFAM" id="SSF51735">
    <property type="entry name" value="NAD(P)-binding Rossmann-fold domains"/>
    <property type="match status" value="1"/>
</dbReference>
<dbReference type="EMBL" id="MCOG01000184">
    <property type="protein sequence ID" value="ORY28683.1"/>
    <property type="molecule type" value="Genomic_DNA"/>
</dbReference>
<dbReference type="Pfam" id="PF02558">
    <property type="entry name" value="ApbA"/>
    <property type="match status" value="1"/>
</dbReference>
<evidence type="ECO:0000259" key="1">
    <source>
        <dbReference type="Pfam" id="PF02558"/>
    </source>
</evidence>
<evidence type="ECO:0000313" key="2">
    <source>
        <dbReference type="EMBL" id="ORY28683.1"/>
    </source>
</evidence>
<sequence>MKVLVYGVGAVGALTVHLLCKAGNDVTVVARSTYEQLKEKGLVIEHRIQKKTTVDHPNVVKEADPSEYYDIVFSIMQSQQQISLLDTLSKLNTKLIVLIGNNIESEKCESYLQKHKVSERSILFGFQSSCGHREEGKAVCANFSKVSLYIGGLHSAPKPEDLNLVKKAFNPKDLKFHELDDMHAFYMYHVAGIMPLVYLNYKYDCNFKKATSNDIKMVLKASKEFIDYMKANDIKPMPPNEDTYYEGGFKYHMLHGIYRILSKTSLGELTVSDHCKNAVSEMKYIDEKIEDYRKNTSSNDMPTWDTMRKWAEPVFNKN</sequence>
<reference evidence="2 3" key="1">
    <citation type="submission" date="2016-08" db="EMBL/GenBank/DDBJ databases">
        <title>A Parts List for Fungal Cellulosomes Revealed by Comparative Genomics.</title>
        <authorList>
            <consortium name="DOE Joint Genome Institute"/>
            <person name="Haitjema C.H."/>
            <person name="Gilmore S.P."/>
            <person name="Henske J.K."/>
            <person name="Solomon K.V."/>
            <person name="De Groot R."/>
            <person name="Kuo A."/>
            <person name="Mondo S.J."/>
            <person name="Salamov A.A."/>
            <person name="Labutti K."/>
            <person name="Zhao Z."/>
            <person name="Chiniquy J."/>
            <person name="Barry K."/>
            <person name="Brewer H.M."/>
            <person name="Purvine S.O."/>
            <person name="Wright A.T."/>
            <person name="Boxma B."/>
            <person name="Van Alen T."/>
            <person name="Hackstein J.H."/>
            <person name="Baker S.E."/>
            <person name="Grigoriev I.V."/>
            <person name="O'Malley M.A."/>
        </authorList>
    </citation>
    <scope>NUCLEOTIDE SEQUENCE [LARGE SCALE GENOMIC DNA]</scope>
    <source>
        <strain evidence="2 3">G1</strain>
    </source>
</reference>
<evidence type="ECO:0000313" key="3">
    <source>
        <dbReference type="Proteomes" id="UP000193920"/>
    </source>
</evidence>
<name>A0A1Y2B1J5_9FUNG</name>
<proteinExistence type="predicted"/>
<comment type="caution">
    <text evidence="2">The sequence shown here is derived from an EMBL/GenBank/DDBJ whole genome shotgun (WGS) entry which is preliminary data.</text>
</comment>
<organism evidence="2 3">
    <name type="scientific">Neocallimastix californiae</name>
    <dbReference type="NCBI Taxonomy" id="1754190"/>
    <lineage>
        <taxon>Eukaryota</taxon>
        <taxon>Fungi</taxon>
        <taxon>Fungi incertae sedis</taxon>
        <taxon>Chytridiomycota</taxon>
        <taxon>Chytridiomycota incertae sedis</taxon>
        <taxon>Neocallimastigomycetes</taxon>
        <taxon>Neocallimastigales</taxon>
        <taxon>Neocallimastigaceae</taxon>
        <taxon>Neocallimastix</taxon>
    </lineage>
</organism>
<dbReference type="InterPro" id="IPR036291">
    <property type="entry name" value="NAD(P)-bd_dom_sf"/>
</dbReference>
<dbReference type="Proteomes" id="UP000193920">
    <property type="component" value="Unassembled WGS sequence"/>
</dbReference>
<dbReference type="Gene3D" id="3.40.50.720">
    <property type="entry name" value="NAD(P)-binding Rossmann-like Domain"/>
    <property type="match status" value="1"/>
</dbReference>
<gene>
    <name evidence="2" type="ORF">LY90DRAFT_674083</name>
</gene>
<dbReference type="OrthoDB" id="3609at2759"/>
<feature type="domain" description="Ketopantoate reductase N-terminal" evidence="1">
    <location>
        <begin position="3"/>
        <end position="151"/>
    </location>
</feature>
<keyword evidence="3" id="KW-1185">Reference proteome</keyword>
<dbReference type="AlphaFoldDB" id="A0A1Y2B1J5"/>
<protein>
    <recommendedName>
        <fullName evidence="1">Ketopantoate reductase N-terminal domain-containing protein</fullName>
    </recommendedName>
</protein>
<dbReference type="InterPro" id="IPR013332">
    <property type="entry name" value="KPR_N"/>
</dbReference>